<dbReference type="VEuPathDB" id="FungiDB:HCDG_02938"/>
<dbReference type="AlphaFoldDB" id="C6H9Q7"/>
<dbReference type="EMBL" id="GG692421">
    <property type="protein sequence ID" value="EER43040.1"/>
    <property type="molecule type" value="Genomic_DNA"/>
</dbReference>
<proteinExistence type="predicted"/>
<sequence>MYDGEILQATKRHRNKKDKRRYNVVGDRAAKAGAPGAALKSLERKNKLKAFDPSLSHGLSIFMCSQMQKVLDPSSVKSARSERVIGAFQGQQRSSALHIDPENAYARKIVASI</sequence>
<reference evidence="2" key="1">
    <citation type="submission" date="2009-05" db="EMBL/GenBank/DDBJ databases">
        <title>The genome sequence of Ajellomyces capsulatus strain H143.</title>
        <authorList>
            <person name="Champion M."/>
            <person name="Cuomo C.A."/>
            <person name="Ma L.-J."/>
            <person name="Henn M.R."/>
            <person name="Sil A."/>
            <person name="Goldman B."/>
            <person name="Young S.K."/>
            <person name="Kodira C.D."/>
            <person name="Zeng Q."/>
            <person name="Koehrsen M."/>
            <person name="Alvarado L."/>
            <person name="Berlin A.M."/>
            <person name="Borenstein D."/>
            <person name="Chen Z."/>
            <person name="Engels R."/>
            <person name="Freedman E."/>
            <person name="Gellesch M."/>
            <person name="Goldberg J."/>
            <person name="Griggs A."/>
            <person name="Gujja S."/>
            <person name="Heiman D.I."/>
            <person name="Hepburn T.A."/>
            <person name="Howarth C."/>
            <person name="Jen D."/>
            <person name="Larson L."/>
            <person name="Lewis B."/>
            <person name="Mehta T."/>
            <person name="Park D."/>
            <person name="Pearson M."/>
            <person name="Roberts A."/>
            <person name="Saif S."/>
            <person name="Shea T.D."/>
            <person name="Shenoy N."/>
            <person name="Sisk P."/>
            <person name="Stolte C."/>
            <person name="Sykes S."/>
            <person name="Walk T."/>
            <person name="White J."/>
            <person name="Yandava C."/>
            <person name="Klein B."/>
            <person name="McEwen J.G."/>
            <person name="Puccia R."/>
            <person name="Goldman G.H."/>
            <person name="Felipe M.S."/>
            <person name="Nino-Vega G."/>
            <person name="San-Blas G."/>
            <person name="Taylor J.W."/>
            <person name="Mendoza L."/>
            <person name="Galagan J.E."/>
            <person name="Nusbaum C."/>
            <person name="Birren B.W."/>
        </authorList>
    </citation>
    <scope>NUCLEOTIDE SEQUENCE [LARGE SCALE GENOMIC DNA]</scope>
    <source>
        <strain evidence="2">H143</strain>
    </source>
</reference>
<evidence type="ECO:0000313" key="1">
    <source>
        <dbReference type="EMBL" id="EER43040.1"/>
    </source>
</evidence>
<dbReference type="Proteomes" id="UP000002624">
    <property type="component" value="Unassembled WGS sequence"/>
</dbReference>
<accession>C6H9Q7</accession>
<protein>
    <submittedName>
        <fullName evidence="1">Uncharacterized protein</fullName>
    </submittedName>
</protein>
<organism evidence="1 2">
    <name type="scientific">Ajellomyces capsulatus (strain H143)</name>
    <name type="common">Darling's disease fungus</name>
    <name type="synonym">Histoplasma capsulatum</name>
    <dbReference type="NCBI Taxonomy" id="544712"/>
    <lineage>
        <taxon>Eukaryota</taxon>
        <taxon>Fungi</taxon>
        <taxon>Dikarya</taxon>
        <taxon>Ascomycota</taxon>
        <taxon>Pezizomycotina</taxon>
        <taxon>Eurotiomycetes</taxon>
        <taxon>Eurotiomycetidae</taxon>
        <taxon>Onygenales</taxon>
        <taxon>Ajellomycetaceae</taxon>
        <taxon>Histoplasma</taxon>
    </lineage>
</organism>
<evidence type="ECO:0000313" key="2">
    <source>
        <dbReference type="Proteomes" id="UP000002624"/>
    </source>
</evidence>
<dbReference type="HOGENOM" id="CLU_2132837_0_0_1"/>
<gene>
    <name evidence="1" type="ORF">HCDG_02938</name>
</gene>
<name>C6H9Q7_AJECH</name>